<proteinExistence type="predicted"/>
<keyword evidence="2" id="KW-1185">Reference proteome</keyword>
<sequence length="164" mass="18054">MVDTPHADPAASIDSLQSVISPQSALSMIPLEELAALLHRESSPAPRPSLASSSAPALAPIIIVQYIKSQNDRLGSKIAILRSKAQSWDGPVRVRRHSCSMQLGTQRLQNVLRNVCKLFNKKPMLQLEASFSGFEPSVRAQIDMESWKDMVPHLTKLYVSVVVK</sequence>
<dbReference type="EMBL" id="KV417826">
    <property type="protein sequence ID" value="KZP05650.1"/>
    <property type="molecule type" value="Genomic_DNA"/>
</dbReference>
<evidence type="ECO:0000313" key="2">
    <source>
        <dbReference type="Proteomes" id="UP000076532"/>
    </source>
</evidence>
<dbReference type="Proteomes" id="UP000076532">
    <property type="component" value="Unassembled WGS sequence"/>
</dbReference>
<accession>A0A167W3E9</accession>
<gene>
    <name evidence="1" type="ORF">FIBSPDRAFT_344805</name>
</gene>
<dbReference type="AlphaFoldDB" id="A0A167W3E9"/>
<organism evidence="1 2">
    <name type="scientific">Athelia psychrophila</name>
    <dbReference type="NCBI Taxonomy" id="1759441"/>
    <lineage>
        <taxon>Eukaryota</taxon>
        <taxon>Fungi</taxon>
        <taxon>Dikarya</taxon>
        <taxon>Basidiomycota</taxon>
        <taxon>Agaricomycotina</taxon>
        <taxon>Agaricomycetes</taxon>
        <taxon>Agaricomycetidae</taxon>
        <taxon>Atheliales</taxon>
        <taxon>Atheliaceae</taxon>
        <taxon>Athelia</taxon>
    </lineage>
</organism>
<evidence type="ECO:0000313" key="1">
    <source>
        <dbReference type="EMBL" id="KZP05650.1"/>
    </source>
</evidence>
<reference evidence="1 2" key="1">
    <citation type="journal article" date="2016" name="Mol. Biol. Evol.">
        <title>Comparative Genomics of Early-Diverging Mushroom-Forming Fungi Provides Insights into the Origins of Lignocellulose Decay Capabilities.</title>
        <authorList>
            <person name="Nagy L.G."/>
            <person name="Riley R."/>
            <person name="Tritt A."/>
            <person name="Adam C."/>
            <person name="Daum C."/>
            <person name="Floudas D."/>
            <person name="Sun H."/>
            <person name="Yadav J.S."/>
            <person name="Pangilinan J."/>
            <person name="Larsson K.H."/>
            <person name="Matsuura K."/>
            <person name="Barry K."/>
            <person name="Labutti K."/>
            <person name="Kuo R."/>
            <person name="Ohm R.A."/>
            <person name="Bhattacharya S.S."/>
            <person name="Shirouzu T."/>
            <person name="Yoshinaga Y."/>
            <person name="Martin F.M."/>
            <person name="Grigoriev I.V."/>
            <person name="Hibbett D.S."/>
        </authorList>
    </citation>
    <scope>NUCLEOTIDE SEQUENCE [LARGE SCALE GENOMIC DNA]</scope>
    <source>
        <strain evidence="1 2">CBS 109695</strain>
    </source>
</reference>
<protein>
    <submittedName>
        <fullName evidence="1">Uncharacterized protein</fullName>
    </submittedName>
</protein>
<name>A0A167W3E9_9AGAM</name>